<protein>
    <submittedName>
        <fullName evidence="1">Uncharacterized protein</fullName>
    </submittedName>
</protein>
<keyword evidence="2" id="KW-1185">Reference proteome</keyword>
<dbReference type="STRING" id="394193.SAMN04489732_111177"/>
<organism evidence="1 2">
    <name type="scientific">Amycolatopsis saalfeldensis</name>
    <dbReference type="NCBI Taxonomy" id="394193"/>
    <lineage>
        <taxon>Bacteria</taxon>
        <taxon>Bacillati</taxon>
        <taxon>Actinomycetota</taxon>
        <taxon>Actinomycetes</taxon>
        <taxon>Pseudonocardiales</taxon>
        <taxon>Pseudonocardiaceae</taxon>
        <taxon>Amycolatopsis</taxon>
    </lineage>
</organism>
<dbReference type="Proteomes" id="UP000198582">
    <property type="component" value="Unassembled WGS sequence"/>
</dbReference>
<name>A0A1H8Y5V6_9PSEU</name>
<dbReference type="EMBL" id="FOEF01000011">
    <property type="protein sequence ID" value="SEP47644.1"/>
    <property type="molecule type" value="Genomic_DNA"/>
</dbReference>
<reference evidence="1 2" key="1">
    <citation type="submission" date="2016-10" db="EMBL/GenBank/DDBJ databases">
        <authorList>
            <person name="de Groot N.N."/>
        </authorList>
    </citation>
    <scope>NUCLEOTIDE SEQUENCE [LARGE SCALE GENOMIC DNA]</scope>
    <source>
        <strain evidence="1 2">DSM 44993</strain>
    </source>
</reference>
<sequence length="88" mass="10098">MERPAALLADRAGPVVRTRDGTGAWSGESHRIGLTGSMLSEFADPRAAPELLMLRERIRSWRCYDAADDPRCRWPGRLDRPSWHWPKR</sequence>
<dbReference type="AlphaFoldDB" id="A0A1H8Y5V6"/>
<proteinExistence type="predicted"/>
<dbReference type="RefSeq" id="WP_245787474.1">
    <property type="nucleotide sequence ID" value="NZ_FOEF01000011.1"/>
</dbReference>
<evidence type="ECO:0000313" key="1">
    <source>
        <dbReference type="EMBL" id="SEP47644.1"/>
    </source>
</evidence>
<accession>A0A1H8Y5V6</accession>
<evidence type="ECO:0000313" key="2">
    <source>
        <dbReference type="Proteomes" id="UP000198582"/>
    </source>
</evidence>
<gene>
    <name evidence="1" type="ORF">SAMN04489732_111177</name>
</gene>